<comment type="caution">
    <text evidence="3">The sequence shown here is derived from an EMBL/GenBank/DDBJ whole genome shotgun (WGS) entry which is preliminary data.</text>
</comment>
<feature type="region of interest" description="Disordered" evidence="1">
    <location>
        <begin position="658"/>
        <end position="702"/>
    </location>
</feature>
<dbReference type="Proteomes" id="UP001459277">
    <property type="component" value="Unassembled WGS sequence"/>
</dbReference>
<evidence type="ECO:0000256" key="1">
    <source>
        <dbReference type="SAM" id="MobiDB-lite"/>
    </source>
</evidence>
<feature type="compositionally biased region" description="Low complexity" evidence="1">
    <location>
        <begin position="613"/>
        <end position="627"/>
    </location>
</feature>
<feature type="region of interest" description="Disordered" evidence="1">
    <location>
        <begin position="570"/>
        <end position="630"/>
    </location>
</feature>
<dbReference type="PANTHER" id="PTHR31973">
    <property type="entry name" value="POLYPROTEIN, PUTATIVE-RELATED"/>
    <property type="match status" value="1"/>
</dbReference>
<evidence type="ECO:0000313" key="3">
    <source>
        <dbReference type="EMBL" id="KAL0000853.1"/>
    </source>
</evidence>
<proteinExistence type="predicted"/>
<dbReference type="InterPro" id="IPR004332">
    <property type="entry name" value="Transposase_MuDR"/>
</dbReference>
<name>A0AAW2CTK2_9ROSI</name>
<evidence type="ECO:0000259" key="2">
    <source>
        <dbReference type="Pfam" id="PF03108"/>
    </source>
</evidence>
<feature type="domain" description="Transposase MuDR plant" evidence="2">
    <location>
        <begin position="144"/>
        <end position="199"/>
    </location>
</feature>
<dbReference type="EMBL" id="JAZDWU010000005">
    <property type="protein sequence ID" value="KAL0000853.1"/>
    <property type="molecule type" value="Genomic_DNA"/>
</dbReference>
<protein>
    <recommendedName>
        <fullName evidence="2">Transposase MuDR plant domain-containing protein</fullName>
    </recommendedName>
</protein>
<dbReference type="AlphaFoldDB" id="A0AAW2CTK2"/>
<sequence>MITKDAEVLYMCEIHIAWPTNRLVLYVEDGEQPLAVEIPGQNVDGMEGEVVEGGNVEYEDNAAIEAPQRSNVVAIEALQSSSAAGNNAPQMDNAREIDGVDENNWLEPPVKDDMESLVGSDDDEPAAGSIEKVFNVQTGIKKLKLCKGIKFPNAKVFREVLREYAIHKLVDIWFKLNEKEKISVYCKNKCGWRCYASKDFSKNPNWTIKGVQDHVKDKLEVDISVSQLYRSKRKAIDLITGDEQLQYRKLRDYAKMIRLNDVGSRVILQTEIENENSQPKFRRMYIRYNAQKVGFLGGCRPIIGLDRCHLKGRFGGQILVATAKDGNDNIFPVALDVVEQENKDSLGLIPAIEMLFPIVEHMYCVKHIYNNFKVDHKGLELKDALWRCAGATTIKEFEKRMQELKDLDPKAWEALSDCLANNLSESFNSMILKARDKPIFAMLEWIRVRLMTNLYKKRKGIEKYVGKVFPNIQDKLEKLKQESIPFCATPSSRFIYEVDNDRAAPIAPQVYKPPGRPPNLRKKAPDEPRNLYRVSRMNETIKCGKCHREGHNSKGCKAIIIGETTWQRRQRLQKDKVGVNSTSRTKKNVTEARPQTITQPASQPTYQPFSDTSRSQPSSSQPANRASTPQATSRAYWYSSSTSVVGAFAIAGVARQINGGGTTVGTRGNGNISSAAKSKAVGGKGRTSRPSKFQPVGGKGNT</sequence>
<feature type="compositionally biased region" description="Polar residues" evidence="1">
    <location>
        <begin position="593"/>
        <end position="612"/>
    </location>
</feature>
<organism evidence="3 4">
    <name type="scientific">Lithocarpus litseifolius</name>
    <dbReference type="NCBI Taxonomy" id="425828"/>
    <lineage>
        <taxon>Eukaryota</taxon>
        <taxon>Viridiplantae</taxon>
        <taxon>Streptophyta</taxon>
        <taxon>Embryophyta</taxon>
        <taxon>Tracheophyta</taxon>
        <taxon>Spermatophyta</taxon>
        <taxon>Magnoliopsida</taxon>
        <taxon>eudicotyledons</taxon>
        <taxon>Gunneridae</taxon>
        <taxon>Pentapetalae</taxon>
        <taxon>rosids</taxon>
        <taxon>fabids</taxon>
        <taxon>Fagales</taxon>
        <taxon>Fagaceae</taxon>
        <taxon>Lithocarpus</taxon>
    </lineage>
</organism>
<gene>
    <name evidence="3" type="ORF">SO802_014634</name>
</gene>
<accession>A0AAW2CTK2</accession>
<evidence type="ECO:0000313" key="4">
    <source>
        <dbReference type="Proteomes" id="UP001459277"/>
    </source>
</evidence>
<keyword evidence="4" id="KW-1185">Reference proteome</keyword>
<feature type="region of interest" description="Disordered" evidence="1">
    <location>
        <begin position="103"/>
        <end position="122"/>
    </location>
</feature>
<reference evidence="3 4" key="1">
    <citation type="submission" date="2024-01" db="EMBL/GenBank/DDBJ databases">
        <title>A telomere-to-telomere, gap-free genome of sweet tea (Lithocarpus litseifolius).</title>
        <authorList>
            <person name="Zhou J."/>
        </authorList>
    </citation>
    <scope>NUCLEOTIDE SEQUENCE [LARGE SCALE GENOMIC DNA]</scope>
    <source>
        <strain evidence="3">Zhou-2022a</strain>
        <tissue evidence="3">Leaf</tissue>
    </source>
</reference>
<dbReference type="PANTHER" id="PTHR31973:SF187">
    <property type="entry name" value="MUTATOR TRANSPOSASE MUDRA PROTEIN"/>
    <property type="match status" value="1"/>
</dbReference>
<dbReference type="Pfam" id="PF03108">
    <property type="entry name" value="DBD_Tnp_Mut"/>
    <property type="match status" value="1"/>
</dbReference>